<keyword evidence="2" id="KW-1185">Reference proteome</keyword>
<proteinExistence type="predicted"/>
<accession>A0ACB5T0N4</accession>
<organism evidence="1 2">
    <name type="scientific">Ambrosiozyma monospora</name>
    <name type="common">Yeast</name>
    <name type="synonym">Endomycopsis monosporus</name>
    <dbReference type="NCBI Taxonomy" id="43982"/>
    <lineage>
        <taxon>Eukaryota</taxon>
        <taxon>Fungi</taxon>
        <taxon>Dikarya</taxon>
        <taxon>Ascomycota</taxon>
        <taxon>Saccharomycotina</taxon>
        <taxon>Pichiomycetes</taxon>
        <taxon>Pichiales</taxon>
        <taxon>Pichiaceae</taxon>
        <taxon>Ambrosiozyma</taxon>
    </lineage>
</organism>
<sequence length="453" mass="50294">MDMDMDNNNVDNTTIDRDTFGIGDKEKEVEDELQQLLSMKKELSPPISSEPSFPPLNSSSSDVPPRSDLRIGSPPLNNTFGSSISSKRVSSGAEISKNTAGAGLYGAANGNNRLSNNGILPVDTGKRLSSSGPLYSSANGAHRLSTMQTDDLKIYNLNDHDDDDEQSQGQPVQDMSIIHEDNEFDEEDAKLIGGLSRMKVTALDTPRMKTSPNPNAPSDASINSNNNQTIDPPVDDDNILKHSISATNTSQIMQKSSSAASRSRGNTPNLPSLPSFPGMVPQIQLTTAEEPVIPQPPPEPKYAPGTGPCRRCREEIKPGEKSIWSKDNQLSGQWHRRCFSCYTCKSKFSRGSSCYVYQDQPYCQLHFHELNGSLCRICHKGVEGECLENEIEEVFHPDCLKCDYCGVQIRNDYFLYRRMVLCEEDAEKQRQMLLEDGRTVEGVTKRRTRVMYI</sequence>
<evidence type="ECO:0000313" key="1">
    <source>
        <dbReference type="EMBL" id="GME78261.1"/>
    </source>
</evidence>
<name>A0ACB5T0N4_AMBMO</name>
<evidence type="ECO:0000313" key="2">
    <source>
        <dbReference type="Proteomes" id="UP001165064"/>
    </source>
</evidence>
<gene>
    <name evidence="1" type="ORF">Amon02_000336700</name>
</gene>
<dbReference type="EMBL" id="BSXS01002126">
    <property type="protein sequence ID" value="GME78261.1"/>
    <property type="molecule type" value="Genomic_DNA"/>
</dbReference>
<protein>
    <submittedName>
        <fullName evidence="1">Unnamed protein product</fullName>
    </submittedName>
</protein>
<reference evidence="1" key="1">
    <citation type="submission" date="2023-04" db="EMBL/GenBank/DDBJ databases">
        <title>Ambrosiozyma monospora NBRC 10751.</title>
        <authorList>
            <person name="Ichikawa N."/>
            <person name="Sato H."/>
            <person name="Tonouchi N."/>
        </authorList>
    </citation>
    <scope>NUCLEOTIDE SEQUENCE</scope>
    <source>
        <strain evidence="1">NBRC 10751</strain>
    </source>
</reference>
<comment type="caution">
    <text evidence="1">The sequence shown here is derived from an EMBL/GenBank/DDBJ whole genome shotgun (WGS) entry which is preliminary data.</text>
</comment>
<dbReference type="Proteomes" id="UP001165064">
    <property type="component" value="Unassembled WGS sequence"/>
</dbReference>